<name>A0A9P1CR45_9DINO</name>
<dbReference type="SUPFAM" id="SSF68906">
    <property type="entry name" value="SAP domain"/>
    <property type="match status" value="1"/>
</dbReference>
<dbReference type="EMBL" id="CAMXCT020001999">
    <property type="protein sequence ID" value="CAL1148171.1"/>
    <property type="molecule type" value="Genomic_DNA"/>
</dbReference>
<evidence type="ECO:0000313" key="2">
    <source>
        <dbReference type="EMBL" id="CAI3994796.1"/>
    </source>
</evidence>
<reference evidence="2" key="1">
    <citation type="submission" date="2022-10" db="EMBL/GenBank/DDBJ databases">
        <authorList>
            <person name="Chen Y."/>
            <person name="Dougan E. K."/>
            <person name="Chan C."/>
            <person name="Rhodes N."/>
            <person name="Thang M."/>
        </authorList>
    </citation>
    <scope>NUCLEOTIDE SEQUENCE</scope>
</reference>
<dbReference type="EMBL" id="CAMXCT030001999">
    <property type="protein sequence ID" value="CAL4782108.1"/>
    <property type="molecule type" value="Genomic_DNA"/>
</dbReference>
<evidence type="ECO:0000313" key="3">
    <source>
        <dbReference type="EMBL" id="CAL4782108.1"/>
    </source>
</evidence>
<reference evidence="3 4" key="2">
    <citation type="submission" date="2024-05" db="EMBL/GenBank/DDBJ databases">
        <authorList>
            <person name="Chen Y."/>
            <person name="Shah S."/>
            <person name="Dougan E. K."/>
            <person name="Thang M."/>
            <person name="Chan C."/>
        </authorList>
    </citation>
    <scope>NUCLEOTIDE SEQUENCE [LARGE SCALE GENOMIC DNA]</scope>
</reference>
<sequence>MPWGRRGGVLRIAIVAGIGVLPALRTMAACPEKRPKLTPKLDSKVFGKWYWEVKELAAFLREQGLSSSGLKADLTQRVSDFLRTGRVAERRVAAGKGPRDSAIPGGLKVSTPVENYNNDAATRSFFEKHVEGFRFNEYLRSFSKGVPEGQKLTYGDLIEGWKKAEKERSEGKQEIGKQFEYNQFTRDFFAANPGSSRKEMMDAWRAIRNCEGPNTYKEFLRLNRAGGS</sequence>
<accession>A0A9P1CR45</accession>
<evidence type="ECO:0000259" key="1">
    <source>
        <dbReference type="PROSITE" id="PS50800"/>
    </source>
</evidence>
<dbReference type="Proteomes" id="UP001152797">
    <property type="component" value="Unassembled WGS sequence"/>
</dbReference>
<feature type="domain" description="SAP" evidence="1">
    <location>
        <begin position="48"/>
        <end position="82"/>
    </location>
</feature>
<comment type="caution">
    <text evidence="2">The sequence shown here is derived from an EMBL/GenBank/DDBJ whole genome shotgun (WGS) entry which is preliminary data.</text>
</comment>
<proteinExistence type="predicted"/>
<protein>
    <recommendedName>
        <fullName evidence="1">SAP domain-containing protein</fullName>
    </recommendedName>
</protein>
<evidence type="ECO:0000313" key="4">
    <source>
        <dbReference type="Proteomes" id="UP001152797"/>
    </source>
</evidence>
<dbReference type="InterPro" id="IPR003034">
    <property type="entry name" value="SAP_dom"/>
</dbReference>
<dbReference type="Pfam" id="PF18953">
    <property type="entry name" value="SAP_new25"/>
    <property type="match status" value="1"/>
</dbReference>
<dbReference type="PROSITE" id="PS50800">
    <property type="entry name" value="SAP"/>
    <property type="match status" value="1"/>
</dbReference>
<organism evidence="2">
    <name type="scientific">Cladocopium goreaui</name>
    <dbReference type="NCBI Taxonomy" id="2562237"/>
    <lineage>
        <taxon>Eukaryota</taxon>
        <taxon>Sar</taxon>
        <taxon>Alveolata</taxon>
        <taxon>Dinophyceae</taxon>
        <taxon>Suessiales</taxon>
        <taxon>Symbiodiniaceae</taxon>
        <taxon>Cladocopium</taxon>
    </lineage>
</organism>
<dbReference type="InterPro" id="IPR036361">
    <property type="entry name" value="SAP_dom_sf"/>
</dbReference>
<dbReference type="AlphaFoldDB" id="A0A9P1CR45"/>
<dbReference type="OrthoDB" id="414708at2759"/>
<gene>
    <name evidence="2" type="ORF">C1SCF055_LOCUS21416</name>
</gene>
<keyword evidence="4" id="KW-1185">Reference proteome</keyword>
<dbReference type="EMBL" id="CAMXCT010001999">
    <property type="protein sequence ID" value="CAI3994796.1"/>
    <property type="molecule type" value="Genomic_DNA"/>
</dbReference>